<dbReference type="InterPro" id="IPR036397">
    <property type="entry name" value="RNaseH_sf"/>
</dbReference>
<gene>
    <name evidence="1" type="ORF">OSB04_007799</name>
</gene>
<reference evidence="1" key="1">
    <citation type="submission" date="2023-03" db="EMBL/GenBank/DDBJ databases">
        <title>Chromosome-scale reference genome and RAD-based genetic map of yellow starthistle (Centaurea solstitialis) reveal putative structural variation and QTLs associated with invader traits.</title>
        <authorList>
            <person name="Reatini B."/>
            <person name="Cang F.A."/>
            <person name="Jiang Q."/>
            <person name="Mckibben M.T.W."/>
            <person name="Barker M.S."/>
            <person name="Rieseberg L.H."/>
            <person name="Dlugosch K.M."/>
        </authorList>
    </citation>
    <scope>NUCLEOTIDE SEQUENCE</scope>
    <source>
        <strain evidence="1">CAN-66</strain>
        <tissue evidence="1">Leaf</tissue>
    </source>
</reference>
<evidence type="ECO:0000313" key="1">
    <source>
        <dbReference type="EMBL" id="KAJ9562639.1"/>
    </source>
</evidence>
<organism evidence="1 2">
    <name type="scientific">Centaurea solstitialis</name>
    <name type="common">yellow star-thistle</name>
    <dbReference type="NCBI Taxonomy" id="347529"/>
    <lineage>
        <taxon>Eukaryota</taxon>
        <taxon>Viridiplantae</taxon>
        <taxon>Streptophyta</taxon>
        <taxon>Embryophyta</taxon>
        <taxon>Tracheophyta</taxon>
        <taxon>Spermatophyta</taxon>
        <taxon>Magnoliopsida</taxon>
        <taxon>eudicotyledons</taxon>
        <taxon>Gunneridae</taxon>
        <taxon>Pentapetalae</taxon>
        <taxon>asterids</taxon>
        <taxon>campanulids</taxon>
        <taxon>Asterales</taxon>
        <taxon>Asteraceae</taxon>
        <taxon>Carduoideae</taxon>
        <taxon>Cardueae</taxon>
        <taxon>Centaureinae</taxon>
        <taxon>Centaurea</taxon>
    </lineage>
</organism>
<dbReference type="EMBL" id="JARYMX010000002">
    <property type="protein sequence ID" value="KAJ9562639.1"/>
    <property type="molecule type" value="Genomic_DNA"/>
</dbReference>
<dbReference type="AlphaFoldDB" id="A0AA38WSS6"/>
<dbReference type="GO" id="GO:0003676">
    <property type="term" value="F:nucleic acid binding"/>
    <property type="evidence" value="ECO:0007669"/>
    <property type="project" value="InterPro"/>
</dbReference>
<proteinExistence type="predicted"/>
<keyword evidence="2" id="KW-1185">Reference proteome</keyword>
<evidence type="ECO:0000313" key="2">
    <source>
        <dbReference type="Proteomes" id="UP001172457"/>
    </source>
</evidence>
<name>A0AA38WSS6_9ASTR</name>
<accession>A0AA38WSS6</accession>
<dbReference type="Gene3D" id="3.30.420.10">
    <property type="entry name" value="Ribonuclease H-like superfamily/Ribonuclease H"/>
    <property type="match status" value="1"/>
</dbReference>
<sequence length="91" mass="10115">MLNSNFRSSNWNSGTKHEAGYDAFMTKVRSKKMVRLLLPIDTKKADTTKQPIKSTSGGSNLHRGEMLDIASCYETRIGSCKLLNSTLFLGD</sequence>
<comment type="caution">
    <text evidence="1">The sequence shown here is derived from an EMBL/GenBank/DDBJ whole genome shotgun (WGS) entry which is preliminary data.</text>
</comment>
<dbReference type="Proteomes" id="UP001172457">
    <property type="component" value="Chromosome 2"/>
</dbReference>
<protein>
    <submittedName>
        <fullName evidence="1">Uncharacterized protein</fullName>
    </submittedName>
</protein>